<evidence type="ECO:0000313" key="9">
    <source>
        <dbReference type="Proteomes" id="UP001595925"/>
    </source>
</evidence>
<feature type="transmembrane region" description="Helical" evidence="6">
    <location>
        <begin position="394"/>
        <end position="416"/>
    </location>
</feature>
<evidence type="ECO:0000256" key="5">
    <source>
        <dbReference type="ARBA" id="ARBA00023136"/>
    </source>
</evidence>
<evidence type="ECO:0000256" key="3">
    <source>
        <dbReference type="ARBA" id="ARBA00022692"/>
    </source>
</evidence>
<dbReference type="Pfam" id="PF13520">
    <property type="entry name" value="AA_permease_2"/>
    <property type="match status" value="1"/>
</dbReference>
<keyword evidence="9" id="KW-1185">Reference proteome</keyword>
<dbReference type="SUPFAM" id="SSF52402">
    <property type="entry name" value="Adenine nucleotide alpha hydrolases-like"/>
    <property type="match status" value="2"/>
</dbReference>
<feature type="domain" description="UspA" evidence="7">
    <location>
        <begin position="648"/>
        <end position="771"/>
    </location>
</feature>
<sequence length="800" mass="85872">MNQTEVSEELSKDIGLLGALAIGIGTMIAAGVFVLSGLAVGNVGAMAIVSFVLAAIVAALTAAAYAEFSSIYHESGGGYMYANKTFDTDLTYIMGWTMILGYPASAAFYIASFAEWFFQFVYPALNIPAAIPYWVSAALLLAVLVWVNVKGTEESIKFQIVFTALKVLLLVVFLYGGFQTFDPGVVTTSFAENADNLTQIGLTSALVFITFFGFSAITTNAEEIQQPERTIPRSIYLSMGVVVFLYTLVVLVVVLAVNDGAFLQFLAGEVDLGGLEPAAFVASHGELSMGLAAQYYMGPIGFWVIIGGALISMLSAANATILAGSRVKLAMARRNHLPSHFGNIHPSLNTPYKTVLMTGGLIAIYLFVFGIVFRDSPGATGTPALFGLDLGIEGITSFANALLLTGLTIVNVALIFSRRRSPDLERGFEVPLVPWLPAFAVVANVVLLFNLGLTALVLGLIAEAVGVVVWFTWIAGSSTTGAIDETKAETPMASATRATESDRDYQLLVPIANPDHVDHRMETALDLAADTDGEILVMSVATVPEQTPLEDGRDRTDEQRAVVERSLEYAADSDVPISGTIRIGHHVDDAILHTIDQYGSDGVLMGWRGRKFEARDVVLGSNVDTVLTEATCDVFIDRFHTPRTDPIDSILLPVAGGPHGELAVEAAGSIARTSGASVHAMHVFDPDDPDSREDGERYLDRALAELEEGDVPVETGFVEGTDVAETIIDETEHHDLTIIGATREGLLQRLVLGNIPQTVGEGAYSDVLMVKRNLEIGSRLKRWYEWVSRIRIGSSSRTGN</sequence>
<evidence type="ECO:0000256" key="6">
    <source>
        <dbReference type="SAM" id="Phobius"/>
    </source>
</evidence>
<feature type="transmembrane region" description="Helical" evidence="6">
    <location>
        <begin position="196"/>
        <end position="214"/>
    </location>
</feature>
<accession>A0ABD5QK02</accession>
<feature type="transmembrane region" description="Helical" evidence="6">
    <location>
        <begin position="45"/>
        <end position="68"/>
    </location>
</feature>
<feature type="transmembrane region" description="Helical" evidence="6">
    <location>
        <begin position="89"/>
        <end position="111"/>
    </location>
</feature>
<evidence type="ECO:0000256" key="2">
    <source>
        <dbReference type="ARBA" id="ARBA00022475"/>
    </source>
</evidence>
<comment type="caution">
    <text evidence="8">The sequence shown here is derived from an EMBL/GenBank/DDBJ whole genome shotgun (WGS) entry which is preliminary data.</text>
</comment>
<keyword evidence="3 6" id="KW-0812">Transmembrane</keyword>
<feature type="transmembrane region" description="Helical" evidence="6">
    <location>
        <begin position="428"/>
        <end position="449"/>
    </location>
</feature>
<feature type="transmembrane region" description="Helical" evidence="6">
    <location>
        <begin position="355"/>
        <end position="374"/>
    </location>
</feature>
<dbReference type="InterPro" id="IPR006016">
    <property type="entry name" value="UspA"/>
</dbReference>
<evidence type="ECO:0000256" key="1">
    <source>
        <dbReference type="ARBA" id="ARBA00004651"/>
    </source>
</evidence>
<evidence type="ECO:0000256" key="4">
    <source>
        <dbReference type="ARBA" id="ARBA00022989"/>
    </source>
</evidence>
<dbReference type="AlphaFoldDB" id="A0ABD5QK02"/>
<dbReference type="InterPro" id="IPR002293">
    <property type="entry name" value="AA/rel_permease1"/>
</dbReference>
<dbReference type="Proteomes" id="UP001595925">
    <property type="component" value="Unassembled WGS sequence"/>
</dbReference>
<dbReference type="EMBL" id="JBHSJG010000047">
    <property type="protein sequence ID" value="MFC4989334.1"/>
    <property type="molecule type" value="Genomic_DNA"/>
</dbReference>
<feature type="transmembrane region" description="Helical" evidence="6">
    <location>
        <begin position="156"/>
        <end position="176"/>
    </location>
</feature>
<evidence type="ECO:0000313" key="8">
    <source>
        <dbReference type="EMBL" id="MFC4989334.1"/>
    </source>
</evidence>
<dbReference type="PANTHER" id="PTHR42770">
    <property type="entry name" value="AMINO ACID TRANSPORTER-RELATED"/>
    <property type="match status" value="1"/>
</dbReference>
<dbReference type="RefSeq" id="WP_224829213.1">
    <property type="nucleotide sequence ID" value="NZ_JAIVEF010000017.1"/>
</dbReference>
<keyword evidence="5 6" id="KW-0472">Membrane</keyword>
<keyword evidence="4 6" id="KW-1133">Transmembrane helix</keyword>
<comment type="subcellular location">
    <subcellularLocation>
        <location evidence="1">Cell membrane</location>
        <topology evidence="1">Multi-pass membrane protein</topology>
    </subcellularLocation>
</comment>
<feature type="transmembrane region" description="Helical" evidence="6">
    <location>
        <begin position="235"/>
        <end position="257"/>
    </location>
</feature>
<evidence type="ECO:0000259" key="7">
    <source>
        <dbReference type="Pfam" id="PF00582"/>
    </source>
</evidence>
<feature type="transmembrane region" description="Helical" evidence="6">
    <location>
        <begin position="131"/>
        <end position="149"/>
    </location>
</feature>
<dbReference type="GO" id="GO:0005886">
    <property type="term" value="C:plasma membrane"/>
    <property type="evidence" value="ECO:0007669"/>
    <property type="project" value="UniProtKB-SubCell"/>
</dbReference>
<feature type="domain" description="UspA" evidence="7">
    <location>
        <begin position="507"/>
        <end position="636"/>
    </location>
</feature>
<name>A0ABD5QK02_9EURY</name>
<dbReference type="CDD" id="cd00293">
    <property type="entry name" value="USP-like"/>
    <property type="match status" value="1"/>
</dbReference>
<feature type="transmembrane region" description="Helical" evidence="6">
    <location>
        <begin position="455"/>
        <end position="475"/>
    </location>
</feature>
<feature type="transmembrane region" description="Helical" evidence="6">
    <location>
        <begin position="300"/>
        <end position="324"/>
    </location>
</feature>
<proteinExistence type="predicted"/>
<organism evidence="8 9">
    <name type="scientific">Saliphagus infecundisoli</name>
    <dbReference type="NCBI Taxonomy" id="1849069"/>
    <lineage>
        <taxon>Archaea</taxon>
        <taxon>Methanobacteriati</taxon>
        <taxon>Methanobacteriota</taxon>
        <taxon>Stenosarchaea group</taxon>
        <taxon>Halobacteria</taxon>
        <taxon>Halobacteriales</taxon>
        <taxon>Natrialbaceae</taxon>
        <taxon>Saliphagus</taxon>
    </lineage>
</organism>
<dbReference type="Gene3D" id="3.40.50.12370">
    <property type="match status" value="1"/>
</dbReference>
<dbReference type="PANTHER" id="PTHR42770:SF11">
    <property type="entry name" value="INNER MEMBRANE TRANSPORT PROTEIN YBAT"/>
    <property type="match status" value="1"/>
</dbReference>
<protein>
    <submittedName>
        <fullName evidence="8">Amino acid permease</fullName>
    </submittedName>
</protein>
<reference evidence="8 9" key="1">
    <citation type="journal article" date="2019" name="Int. J. Syst. Evol. Microbiol.">
        <title>The Global Catalogue of Microorganisms (GCM) 10K type strain sequencing project: providing services to taxonomists for standard genome sequencing and annotation.</title>
        <authorList>
            <consortium name="The Broad Institute Genomics Platform"/>
            <consortium name="The Broad Institute Genome Sequencing Center for Infectious Disease"/>
            <person name="Wu L."/>
            <person name="Ma J."/>
        </authorList>
    </citation>
    <scope>NUCLEOTIDE SEQUENCE [LARGE SCALE GENOMIC DNA]</scope>
    <source>
        <strain evidence="8 9">CGMCC 1.15824</strain>
    </source>
</reference>
<gene>
    <name evidence="8" type="ORF">ACFPFO_16550</name>
</gene>
<dbReference type="Gene3D" id="1.20.1740.10">
    <property type="entry name" value="Amino acid/polyamine transporter I"/>
    <property type="match status" value="1"/>
</dbReference>
<feature type="transmembrane region" description="Helical" evidence="6">
    <location>
        <begin position="16"/>
        <end position="39"/>
    </location>
</feature>
<dbReference type="Pfam" id="PF00582">
    <property type="entry name" value="Usp"/>
    <property type="match status" value="2"/>
</dbReference>
<dbReference type="InterPro" id="IPR050367">
    <property type="entry name" value="APC_superfamily"/>
</dbReference>
<keyword evidence="2" id="KW-1003">Cell membrane</keyword>